<organism evidence="4">
    <name type="scientific">uncultured Caulobacter sp</name>
    <dbReference type="NCBI Taxonomy" id="158749"/>
    <lineage>
        <taxon>Bacteria</taxon>
        <taxon>Pseudomonadati</taxon>
        <taxon>Pseudomonadota</taxon>
        <taxon>Alphaproteobacteria</taxon>
        <taxon>Caulobacterales</taxon>
        <taxon>Caulobacteraceae</taxon>
        <taxon>Caulobacter</taxon>
        <taxon>environmental samples</taxon>
    </lineage>
</organism>
<evidence type="ECO:0000256" key="2">
    <source>
        <dbReference type="ARBA" id="ARBA00022801"/>
    </source>
</evidence>
<proteinExistence type="inferred from homology"/>
<dbReference type="Gene3D" id="2.115.10.20">
    <property type="entry name" value="Glycosyl hydrolase domain, family 43"/>
    <property type="match status" value="1"/>
</dbReference>
<evidence type="ECO:0000313" key="4">
    <source>
        <dbReference type="EMBL" id="AIA93825.1"/>
    </source>
</evidence>
<name>A0A060CL74_9CAUL</name>
<dbReference type="AlphaFoldDB" id="A0A060CL74"/>
<accession>A0A060CL74</accession>
<dbReference type="InterPro" id="IPR023296">
    <property type="entry name" value="Glyco_hydro_beta-prop_sf"/>
</dbReference>
<reference evidence="4" key="1">
    <citation type="journal article" date="2013" name="Environ. Microbiol.">
        <title>Seasonally variable intestinal metagenomes of the red palm weevil (Rhynchophorus ferrugineus).</title>
        <authorList>
            <person name="Jia S."/>
            <person name="Zhang X."/>
            <person name="Zhang G."/>
            <person name="Yin A."/>
            <person name="Zhang S."/>
            <person name="Li F."/>
            <person name="Wang L."/>
            <person name="Zhao D."/>
            <person name="Yun Q."/>
            <person name="Tala"/>
            <person name="Wang J."/>
            <person name="Sun G."/>
            <person name="Baabdullah M."/>
            <person name="Yu X."/>
            <person name="Hu S."/>
            <person name="Al-Mssallem I.S."/>
            <person name="Yu J."/>
        </authorList>
    </citation>
    <scope>NUCLEOTIDE SEQUENCE</scope>
</reference>
<keyword evidence="3" id="KW-0326">Glycosidase</keyword>
<dbReference type="InterPro" id="IPR006710">
    <property type="entry name" value="Glyco_hydro_43"/>
</dbReference>
<dbReference type="GO" id="GO:0004553">
    <property type="term" value="F:hydrolase activity, hydrolyzing O-glycosyl compounds"/>
    <property type="evidence" value="ECO:0007669"/>
    <property type="project" value="InterPro"/>
</dbReference>
<dbReference type="GO" id="GO:0005975">
    <property type="term" value="P:carbohydrate metabolic process"/>
    <property type="evidence" value="ECO:0007669"/>
    <property type="project" value="InterPro"/>
</dbReference>
<dbReference type="EMBL" id="KF126478">
    <property type="protein sequence ID" value="AIA93825.1"/>
    <property type="molecule type" value="Genomic_DNA"/>
</dbReference>
<dbReference type="SUPFAM" id="SSF75005">
    <property type="entry name" value="Arabinanase/levansucrase/invertase"/>
    <property type="match status" value="1"/>
</dbReference>
<comment type="similarity">
    <text evidence="1">Belongs to the glycosyl hydrolase 43 family.</text>
</comment>
<evidence type="ECO:0000256" key="3">
    <source>
        <dbReference type="ARBA" id="ARBA00023295"/>
    </source>
</evidence>
<evidence type="ECO:0000256" key="1">
    <source>
        <dbReference type="ARBA" id="ARBA00009865"/>
    </source>
</evidence>
<sequence>MFYGGYVYQIYDYAKSPYPDQIKTHFLGGNGIQIRRSKDLITWEFIDIDLPAKWLQTWAPEWYVEDGTIYVLLSLSDCSATAQNETDGAVNWVKQTYIISTTDFKTWTDPQPISLGLDNCIDPFVIKENGSYYLSLKTKLTGKIVEFKSA</sequence>
<dbReference type="Pfam" id="PF04616">
    <property type="entry name" value="Glyco_hydro_43"/>
    <property type="match status" value="1"/>
</dbReference>
<feature type="non-terminal residue" evidence="4">
    <location>
        <position position="150"/>
    </location>
</feature>
<protein>
    <submittedName>
        <fullName evidence="4">CAZy families GH43|GH35 protein</fullName>
    </submittedName>
</protein>
<keyword evidence="2" id="KW-0378">Hydrolase</keyword>